<dbReference type="RefSeq" id="WP_252664190.1">
    <property type="nucleotide sequence ID" value="NZ_CP098611.1"/>
</dbReference>
<dbReference type="Pfam" id="PF13426">
    <property type="entry name" value="PAS_9"/>
    <property type="match status" value="1"/>
</dbReference>
<reference evidence="11" key="1">
    <citation type="submission" date="2022-06" db="EMBL/GenBank/DDBJ databases">
        <title>Genome sequence of Phormidium yuhuli AB48 isolated from an industrial photobioreactor environment.</title>
        <authorList>
            <person name="Qiu Y."/>
            <person name="Noonan A.J.C."/>
            <person name="Dofher K."/>
            <person name="Koch M."/>
            <person name="Kieft B."/>
            <person name="Lin X."/>
            <person name="Ziels R.M."/>
            <person name="Hallam S.J."/>
        </authorList>
    </citation>
    <scope>NUCLEOTIDE SEQUENCE</scope>
    <source>
        <strain evidence="11">AB48</strain>
    </source>
</reference>
<name>A0ABY5AT78_9CYAN</name>
<feature type="domain" description="PAC" evidence="10">
    <location>
        <begin position="580"/>
        <end position="633"/>
    </location>
</feature>
<dbReference type="SUPFAM" id="SSF55874">
    <property type="entry name" value="ATPase domain of HSP90 chaperone/DNA topoisomerase II/histidine kinase"/>
    <property type="match status" value="1"/>
</dbReference>
<gene>
    <name evidence="11" type="ORF">NEA10_05170</name>
</gene>
<keyword evidence="12" id="KW-1185">Reference proteome</keyword>
<proteinExistence type="predicted"/>
<dbReference type="PROSITE" id="PS50113">
    <property type="entry name" value="PAC"/>
    <property type="match status" value="2"/>
</dbReference>
<accession>A0ABY5AT78</accession>
<dbReference type="InterPro" id="IPR001610">
    <property type="entry name" value="PAC"/>
</dbReference>
<evidence type="ECO:0000259" key="10">
    <source>
        <dbReference type="PROSITE" id="PS50113"/>
    </source>
</evidence>
<dbReference type="InterPro" id="IPR013656">
    <property type="entry name" value="PAS_4"/>
</dbReference>
<evidence type="ECO:0000256" key="4">
    <source>
        <dbReference type="ARBA" id="ARBA00022679"/>
    </source>
</evidence>
<dbReference type="InterPro" id="IPR003661">
    <property type="entry name" value="HisK_dim/P_dom"/>
</dbReference>
<dbReference type="PRINTS" id="PR00344">
    <property type="entry name" value="BCTRLSENSOR"/>
</dbReference>
<dbReference type="InterPro" id="IPR000700">
    <property type="entry name" value="PAS-assoc_C"/>
</dbReference>
<dbReference type="Gene3D" id="1.10.287.130">
    <property type="match status" value="1"/>
</dbReference>
<dbReference type="InterPro" id="IPR004358">
    <property type="entry name" value="Sig_transdc_His_kin-like_C"/>
</dbReference>
<organism evidence="11 12">
    <name type="scientific">Phormidium yuhuli AB48</name>
    <dbReference type="NCBI Taxonomy" id="2940671"/>
    <lineage>
        <taxon>Bacteria</taxon>
        <taxon>Bacillati</taxon>
        <taxon>Cyanobacteriota</taxon>
        <taxon>Cyanophyceae</taxon>
        <taxon>Oscillatoriophycideae</taxon>
        <taxon>Oscillatoriales</taxon>
        <taxon>Oscillatoriaceae</taxon>
        <taxon>Phormidium</taxon>
        <taxon>Phormidium yuhuli</taxon>
    </lineage>
</organism>
<evidence type="ECO:0000256" key="6">
    <source>
        <dbReference type="ARBA" id="ARBA00023012"/>
    </source>
</evidence>
<dbReference type="Pfam" id="PF02518">
    <property type="entry name" value="HATPase_c"/>
    <property type="match status" value="1"/>
</dbReference>
<dbReference type="SMART" id="SM00065">
    <property type="entry name" value="GAF"/>
    <property type="match status" value="1"/>
</dbReference>
<dbReference type="EC" id="2.7.13.3" evidence="2"/>
<keyword evidence="7" id="KW-0175">Coiled coil</keyword>
<evidence type="ECO:0000256" key="2">
    <source>
        <dbReference type="ARBA" id="ARBA00012438"/>
    </source>
</evidence>
<evidence type="ECO:0000313" key="11">
    <source>
        <dbReference type="EMBL" id="USR92116.1"/>
    </source>
</evidence>
<dbReference type="CDD" id="cd00130">
    <property type="entry name" value="PAS"/>
    <property type="match status" value="4"/>
</dbReference>
<dbReference type="InterPro" id="IPR036890">
    <property type="entry name" value="HATPase_C_sf"/>
</dbReference>
<dbReference type="InterPro" id="IPR000014">
    <property type="entry name" value="PAS"/>
</dbReference>
<dbReference type="InterPro" id="IPR052162">
    <property type="entry name" value="Sensor_kinase/Photoreceptor"/>
</dbReference>
<dbReference type="PANTHER" id="PTHR43304:SF1">
    <property type="entry name" value="PAC DOMAIN-CONTAINING PROTEIN"/>
    <property type="match status" value="1"/>
</dbReference>
<evidence type="ECO:0000256" key="1">
    <source>
        <dbReference type="ARBA" id="ARBA00000085"/>
    </source>
</evidence>
<dbReference type="Pfam" id="PF08448">
    <property type="entry name" value="PAS_4"/>
    <property type="match status" value="1"/>
</dbReference>
<feature type="domain" description="PAS" evidence="9">
    <location>
        <begin position="505"/>
        <end position="555"/>
    </location>
</feature>
<dbReference type="Gene3D" id="3.30.450.20">
    <property type="entry name" value="PAS domain"/>
    <property type="match status" value="5"/>
</dbReference>
<evidence type="ECO:0000256" key="5">
    <source>
        <dbReference type="ARBA" id="ARBA00022777"/>
    </source>
</evidence>
<dbReference type="InterPro" id="IPR003594">
    <property type="entry name" value="HATPase_dom"/>
</dbReference>
<dbReference type="SMART" id="SM00387">
    <property type="entry name" value="HATPase_c"/>
    <property type="match status" value="1"/>
</dbReference>
<dbReference type="EMBL" id="CP098611">
    <property type="protein sequence ID" value="USR92116.1"/>
    <property type="molecule type" value="Genomic_DNA"/>
</dbReference>
<feature type="domain" description="PAS" evidence="9">
    <location>
        <begin position="260"/>
        <end position="330"/>
    </location>
</feature>
<dbReference type="SUPFAM" id="SSF55781">
    <property type="entry name" value="GAF domain-like"/>
    <property type="match status" value="1"/>
</dbReference>
<dbReference type="InterPro" id="IPR003018">
    <property type="entry name" value="GAF"/>
</dbReference>
<sequence>MSMSSDVQTLERPCVERVFEGMSDAIWTIDGSSGEMLYLNPSAERLYGRSLQEFQDSGQTWFEQLEEDDRARIRYMTASLEQTDERADLILEYSIRRADGELRWVSSQIWQVSTERGKRLQGISTDLTEYRQTQEKKNQFEKLAANLPGVIYQYVLEPDGTAYHSYISPRCYDLYGLTPECIQADINMIWDNIHPDDFHGLRTTILKSAEQLSLWTYQWRHYMPSGELKWLSGISQPEQRDNGDIVWDGVLFDITETKQLEAEHDRFFDCALDLFCIISFEGYFKRLNPAWTTTLGYDMDELKARPIMEFLHPDDIPMSELKFADILAGKNVASFENRLRTKSGSYCWLSWTVVPFLEDNTMYAIARDISDLKQAQLERERLIAIIDASPDIIGSSDLEGNVTYLNSGGRKTLGVDANEDLSHYRIEDFLTSEFIVQFQTSVIPQVLKTGSWQGISQIRCLNGTSIPTSQLIISHPETSTSDAYLSTIIRDISDIQTIENQLRQKESFLRTIYDNQGNIVFVVDVCDNGIFRFASWNKFTERMMGISSEDVAGKTPQEAFGLELGELFLQNYRNCISAGRTITYEETFVHQERRLWFQVMLTPLFGGLGTIDRLIGTSTDITERKEVELALQASETKFRSLAQQEKLVNRLAQQIRQSLDPKRILETTVRELYVLLGVDRCYFLWHHPDPASGDLKLAAEAKREDLPTRLDEYPRIFAGLLIPLLETGEIIRIDDVRELPEPSLRIGLQRFGYKSLALFPVETRGTTVGTLACSHEMGPQAWCDHDVALIEVVCDHLAIAIQQALLYQQSREAEQQAKAKTLELETTLRQLQTAQAQLIQAEKMSSLGQLVAGVAHEINNPISFIFGNLVHAKQYNQDLLTLLKLYRATYPEPSPDIQNCIAEIDLDYLLDDIPQLFNSIETGAVRIQEIVRSLRTFSRLDESEVKAINLHEGIESTLTILGSRLRPNSERQEISVLRQYGELPLVNCYAGQLNQVFMNLIANAIDAVEAAMLERPGRDGGCIEVKTWLTAQERVQVQIRDNGTGMEADICDRIFDPFYTTKPVGKGTGLGLSISYQIVVERHGGTLICESTPGQGSTFTVQVPICCPMKVLGDG</sequence>
<dbReference type="CDD" id="cd00082">
    <property type="entry name" value="HisKA"/>
    <property type="match status" value="1"/>
</dbReference>
<feature type="coiled-coil region" evidence="7">
    <location>
        <begin position="810"/>
        <end position="844"/>
    </location>
</feature>
<dbReference type="PROSITE" id="PS50112">
    <property type="entry name" value="PAS"/>
    <property type="match status" value="4"/>
</dbReference>
<feature type="domain" description="Histidine kinase" evidence="8">
    <location>
        <begin position="853"/>
        <end position="1107"/>
    </location>
</feature>
<dbReference type="PANTHER" id="PTHR43304">
    <property type="entry name" value="PHYTOCHROME-LIKE PROTEIN CPH1"/>
    <property type="match status" value="1"/>
</dbReference>
<protein>
    <recommendedName>
        <fullName evidence="2">histidine kinase</fullName>
        <ecNumber evidence="2">2.7.13.3</ecNumber>
    </recommendedName>
</protein>
<evidence type="ECO:0000259" key="8">
    <source>
        <dbReference type="PROSITE" id="PS50109"/>
    </source>
</evidence>
<keyword evidence="3" id="KW-0597">Phosphoprotein</keyword>
<dbReference type="InterPro" id="IPR035965">
    <property type="entry name" value="PAS-like_dom_sf"/>
</dbReference>
<dbReference type="SUPFAM" id="SSF47384">
    <property type="entry name" value="Homodimeric domain of signal transducing histidine kinase"/>
    <property type="match status" value="1"/>
</dbReference>
<dbReference type="SMART" id="SM00388">
    <property type="entry name" value="HisKA"/>
    <property type="match status" value="1"/>
</dbReference>
<comment type="catalytic activity">
    <reaction evidence="1">
        <text>ATP + protein L-histidine = ADP + protein N-phospho-L-histidine.</text>
        <dbReference type="EC" id="2.7.13.3"/>
    </reaction>
</comment>
<evidence type="ECO:0000313" key="12">
    <source>
        <dbReference type="Proteomes" id="UP001056708"/>
    </source>
</evidence>
<feature type="domain" description="PAS" evidence="9">
    <location>
        <begin position="378"/>
        <end position="450"/>
    </location>
</feature>
<dbReference type="InterPro" id="IPR013655">
    <property type="entry name" value="PAS_fold_3"/>
</dbReference>
<feature type="domain" description="PAS" evidence="9">
    <location>
        <begin position="11"/>
        <end position="87"/>
    </location>
</feature>
<dbReference type="Pfam" id="PF08447">
    <property type="entry name" value="PAS_3"/>
    <property type="match status" value="3"/>
</dbReference>
<evidence type="ECO:0000259" key="9">
    <source>
        <dbReference type="PROSITE" id="PS50112"/>
    </source>
</evidence>
<dbReference type="Pfam" id="PF01590">
    <property type="entry name" value="GAF"/>
    <property type="match status" value="1"/>
</dbReference>
<dbReference type="SMART" id="SM00086">
    <property type="entry name" value="PAC"/>
    <property type="match status" value="4"/>
</dbReference>
<keyword evidence="6" id="KW-0902">Two-component regulatory system</keyword>
<dbReference type="InterPro" id="IPR036097">
    <property type="entry name" value="HisK_dim/P_sf"/>
</dbReference>
<dbReference type="InterPro" id="IPR005467">
    <property type="entry name" value="His_kinase_dom"/>
</dbReference>
<dbReference type="Gene3D" id="3.30.450.40">
    <property type="match status" value="1"/>
</dbReference>
<dbReference type="SMART" id="SM00091">
    <property type="entry name" value="PAS"/>
    <property type="match status" value="5"/>
</dbReference>
<keyword evidence="4" id="KW-0808">Transferase</keyword>
<keyword evidence="5" id="KW-0418">Kinase</keyword>
<evidence type="ECO:0000256" key="3">
    <source>
        <dbReference type="ARBA" id="ARBA00022553"/>
    </source>
</evidence>
<dbReference type="InterPro" id="IPR029016">
    <property type="entry name" value="GAF-like_dom_sf"/>
</dbReference>
<dbReference type="NCBIfam" id="TIGR00229">
    <property type="entry name" value="sensory_box"/>
    <property type="match status" value="4"/>
</dbReference>
<dbReference type="SUPFAM" id="SSF55785">
    <property type="entry name" value="PYP-like sensor domain (PAS domain)"/>
    <property type="match status" value="5"/>
</dbReference>
<evidence type="ECO:0000256" key="7">
    <source>
        <dbReference type="SAM" id="Coils"/>
    </source>
</evidence>
<feature type="domain" description="PAC" evidence="10">
    <location>
        <begin position="89"/>
        <end position="139"/>
    </location>
</feature>
<dbReference type="Proteomes" id="UP001056708">
    <property type="component" value="Chromosome"/>
</dbReference>
<dbReference type="Gene3D" id="3.30.565.10">
    <property type="entry name" value="Histidine kinase-like ATPase, C-terminal domain"/>
    <property type="match status" value="1"/>
</dbReference>
<dbReference type="PROSITE" id="PS50109">
    <property type="entry name" value="HIS_KIN"/>
    <property type="match status" value="1"/>
</dbReference>